<evidence type="ECO:0000256" key="3">
    <source>
        <dbReference type="ARBA" id="ARBA00004123"/>
    </source>
</evidence>
<dbReference type="SUPFAM" id="SSF54768">
    <property type="entry name" value="dsRNA-binding domain-like"/>
    <property type="match status" value="1"/>
</dbReference>
<dbReference type="GeneID" id="73335168"/>
<evidence type="ECO:0000256" key="15">
    <source>
        <dbReference type="ARBA" id="ARBA00022942"/>
    </source>
</evidence>
<feature type="domain" description="Helicase C-terminal" evidence="28">
    <location>
        <begin position="1162"/>
        <end position="1320"/>
    </location>
</feature>
<dbReference type="GO" id="GO:0005524">
    <property type="term" value="F:ATP binding"/>
    <property type="evidence" value="ECO:0007669"/>
    <property type="project" value="UniProtKB-KW"/>
</dbReference>
<dbReference type="InterPro" id="IPR000999">
    <property type="entry name" value="RNase_III_dom"/>
</dbReference>
<dbReference type="GO" id="GO:0006511">
    <property type="term" value="P:ubiquitin-dependent protein catabolic process"/>
    <property type="evidence" value="ECO:0007669"/>
    <property type="project" value="InterPro"/>
</dbReference>
<feature type="domain" description="Helicase ATP-binding" evidence="27">
    <location>
        <begin position="823"/>
        <end position="995"/>
    </location>
</feature>
<dbReference type="GO" id="GO:0019773">
    <property type="term" value="C:proteasome core complex, alpha-subunit complex"/>
    <property type="evidence" value="ECO:0007669"/>
    <property type="project" value="UniProtKB-UniRule"/>
</dbReference>
<sequence length="2187" mass="242836">MADRYSFSLTTFSPSGKLVQIEYALNAVNQGVTALATNGIVLATEKKSSSPLADPSSLSKISLVTPDIGMVYSGMGPDYRILVDKARKVSHTGYKRIYNEYPPTRILVQDVARVMQEATQSGGVRPYGVSLLIAGWDEGILPEDETETKEGEEKKPTGKTGGTLKGGPMLYQVDPSGSYFPWKATAIGKSATSAKTFLEKRYTEGLELEDAVHIALLTLKETIEGEMNGDTIEIGIIGPPADHLLGIEGVEGAKGPRFRKLSPQEIEDYLTNLYVAYVIGHLDRLATTGEFSSQGKMQAVTTVAPDCRYWQQLQDGHYRSKKRIAGDSRPPLAASSLAYRDLKPPASYCAATTYIMTLSCGGLLLSRLVEEKHSIATQPSKSKQTSTENLQFLGLLRIKSSNKSIALETQARMTQFLLHFATVLSIEEQGSIQRLELRLQARSTPIETQTGNPGPQEAADSQVNAWSTIRSRCRVAFISKDVPLAACTMLDTDKFGIGPGWISLTLKPGKSGLPYGAKLRLLEIRTGVPEAQGCRSFHRLLLIPVSQFKSSLYKRHNDSFGTMRNCVAKWYTSSADVGRWPPAESLNSTEPTCCSACWLASANMDSMPRLRVASRSQFSSLLMCNEKRSKQAATCSRTPSRHPLRRDSWQGPQPLIDFSAFTTASSPNPGKFYVFEYTEVVSADAPEFCASSPMSPGPRVTRTFVIVLRYFERAGVPVLGLLGFSRSTALPRTVVRTLGLGPQVHARTIQTMTGHSPSSSGEGADPVQDDVPPNVPVLGPHNQEALSTAAEELILNNEASSPLAEPASGNSVIMNARAYQSEMLVESMRQNVIVAMDTGSGKTQVAELERTTSEKIVWFLAPTVSLCSQQFEVLKTQIPEVQIKFLSGDDNVDSWSDQQTWDAVLLNVRVVVSTYQILLDAMSHAFVPISRLSLIVFDEAHNCIGKSPGSKIMSLFYHEEQRKGLPTPHILGLTASPTFGSKVESINTLEATLDAVCKSPTMHRDDLLAAVNKPELASVIFQNRNEYDIPNSLRSLRMAIQSLDISEDPFIRHLQAEGTDRSQRELIAVLKSHDTYIQNQMTSFGRQANQIFNELGPWAAEYYVWEVISRFRAAVKAQSVWLDTWKDEEKQYLVNVLSQVDCQCPSKETISRAVLSDKVFVVIEQLLQYKPDTIGIIFARERATVAVLCHLLTSHGLLRERYRIGAMMGTSQFQAKKKDIWDLSRVEDQRSLHQFRSGRSNLLVATSVLEEGIDVPACNLVVCFDTPPNLKSFIQRRGRARKKQSKLLMLLDSSNPLGKEWETLEAEMKAQYEEQERELEHLQEIEQAEEPKEMIFKIEQTGAVLDLDNAKQHLDHICRILSPGEFIDWRPDYIIDKTDTKGAPDLRATVHLPSYLPASVRSSESQLAWKSEQNATKDAAFQAYRNLHKAGLVNDNLLPFKPEDFVPGIDKRAAILQINGLLNAWIGVAKAWKVGDNLRATRILLKDSDGVIQGEYDMVIPVWVPGLQTIPIHLDYNVTWSIEFGHQLPIDKLTGNDDTAVLLALPYGHRWVSADLQQIVRFSAVGAGDMSVDQIGVKGFVPGAMSDYDLTCFIRDQTGSPYLYDNVIPRKPAPETVQKMFYEFEKAPEDEPYLALKKWSRRSDFLHRPQSDPSHGPATIKPYNRVYPMSWAKVDNIPAKYAQFGVLIPSILHRIETYLVARELSMGVLRPLAISDPSLVVTAISAGSACEPTNYERIEFLGDSILKFSATINVAALNPDWPERLLSFKKDAIVANSTLCKAAIKHGLDRFILTKPFTGQKWRPIYVEDVLQHGEEPTTRKISTKTLADIVEALIGASMIDGGLPKALKCMSIFLQQIKWKTLDDCRQALYDVAPSGVQLLSTLEPLEQLIGYEFKKKALLIQSMTHASFSLGNTLGCLERLEFIGDSVLDYIIVNRLFSIEPPLPHQTMHLLKTAMVNGDFLGFLALEQAVIQDEVVITGTDGGNKRPELQHTRFALPLWKFMRHQSPAIGLEQLNVTKRHAALRDEMVEAMERGTTYPWALMARMQLRKFYSDIFESLLGAVYVDSGDLDVCAGVVGRFGILAYLDRILRDGVHVLHPKEELGHLADNKTVTYVLDVQDVEDGEKRFSCKVMVGERCVVEVDGGISRDEVKVKAAEAAVRILKAEKSAAKQESMDVQEDEDVVMG</sequence>
<evidence type="ECO:0000256" key="10">
    <source>
        <dbReference type="ARBA" id="ARBA00022801"/>
    </source>
</evidence>
<evidence type="ECO:0000256" key="14">
    <source>
        <dbReference type="ARBA" id="ARBA00022884"/>
    </source>
</evidence>
<evidence type="ECO:0000256" key="22">
    <source>
        <dbReference type="PROSITE-ProRule" id="PRU00808"/>
    </source>
</evidence>
<feature type="compositionally biased region" description="Polar residues" evidence="24">
    <location>
        <begin position="752"/>
        <end position="761"/>
    </location>
</feature>
<evidence type="ECO:0000259" key="29">
    <source>
        <dbReference type="PROSITE" id="PS51327"/>
    </source>
</evidence>
<keyword evidence="10" id="KW-0378">Hydrolase</keyword>
<dbReference type="Pfam" id="PF00636">
    <property type="entry name" value="Ribonuclease_3"/>
    <property type="match status" value="2"/>
</dbReference>
<evidence type="ECO:0000256" key="24">
    <source>
        <dbReference type="SAM" id="MobiDB-lite"/>
    </source>
</evidence>
<dbReference type="CDD" id="cd00593">
    <property type="entry name" value="RIBOc"/>
    <property type="match status" value="2"/>
</dbReference>
<feature type="domain" description="DRBM" evidence="25">
    <location>
        <begin position="2099"/>
        <end position="2166"/>
    </location>
</feature>
<evidence type="ECO:0000256" key="5">
    <source>
        <dbReference type="ARBA" id="ARBA00022490"/>
    </source>
</evidence>
<dbReference type="GO" id="GO:0050688">
    <property type="term" value="P:regulation of defense response to virus"/>
    <property type="evidence" value="ECO:0007669"/>
    <property type="project" value="UniProtKB-KW"/>
</dbReference>
<dbReference type="Gene3D" id="3.30.160.380">
    <property type="entry name" value="Dicer dimerisation domain"/>
    <property type="match status" value="1"/>
</dbReference>
<keyword evidence="7" id="KW-0479">Metal-binding</keyword>
<dbReference type="Pfam" id="PF03368">
    <property type="entry name" value="Dicer_dimer"/>
    <property type="match status" value="1"/>
</dbReference>
<evidence type="ECO:0000256" key="9">
    <source>
        <dbReference type="ARBA" id="ARBA00022741"/>
    </source>
</evidence>
<dbReference type="Pfam" id="PF00270">
    <property type="entry name" value="DEAD"/>
    <property type="match status" value="1"/>
</dbReference>
<keyword evidence="14 21" id="KW-0694">RNA-binding</keyword>
<keyword evidence="9" id="KW-0547">Nucleotide-binding</keyword>
<dbReference type="SMART" id="SM00948">
    <property type="entry name" value="Proteasome_A_N"/>
    <property type="match status" value="1"/>
</dbReference>
<evidence type="ECO:0000256" key="19">
    <source>
        <dbReference type="ARBA" id="ARBA00025403"/>
    </source>
</evidence>
<dbReference type="PROSITE" id="PS51475">
    <property type="entry name" value="PROTEASOME_ALPHA_2"/>
    <property type="match status" value="1"/>
</dbReference>
<dbReference type="GO" id="GO:0005634">
    <property type="term" value="C:nucleus"/>
    <property type="evidence" value="ECO:0007669"/>
    <property type="project" value="UniProtKB-SubCell"/>
</dbReference>
<comment type="subcellular location">
    <subcellularLocation>
        <location evidence="4">Cytoplasm</location>
    </subcellularLocation>
    <subcellularLocation>
        <location evidence="3">Nucleus</location>
    </subcellularLocation>
</comment>
<proteinExistence type="inferred from homology"/>
<dbReference type="InterPro" id="IPR011545">
    <property type="entry name" value="DEAD/DEAH_box_helicase_dom"/>
</dbReference>
<dbReference type="EMBL" id="CP019471">
    <property type="protein sequence ID" value="UQC74465.1"/>
    <property type="molecule type" value="Genomic_DNA"/>
</dbReference>
<evidence type="ECO:0000313" key="30">
    <source>
        <dbReference type="EMBL" id="UQC74465.1"/>
    </source>
</evidence>
<evidence type="ECO:0000256" key="7">
    <source>
        <dbReference type="ARBA" id="ARBA00022723"/>
    </source>
</evidence>
<feature type="coiled-coil region" evidence="23">
    <location>
        <begin position="2154"/>
        <end position="2181"/>
    </location>
</feature>
<dbReference type="Gene3D" id="3.60.20.10">
    <property type="entry name" value="Glutamine Phosphoribosylpyrophosphate, subunit 1, domain 1"/>
    <property type="match status" value="1"/>
</dbReference>
<dbReference type="InterPro" id="IPR014001">
    <property type="entry name" value="Helicase_ATP-bd"/>
</dbReference>
<dbReference type="Gene3D" id="3.40.50.300">
    <property type="entry name" value="P-loop containing nucleotide triphosphate hydrolases"/>
    <property type="match status" value="2"/>
</dbReference>
<feature type="region of interest" description="Disordered" evidence="24">
    <location>
        <begin position="142"/>
        <end position="167"/>
    </location>
</feature>
<dbReference type="Pfam" id="PF00227">
    <property type="entry name" value="Proteasome"/>
    <property type="match status" value="2"/>
</dbReference>
<dbReference type="InterPro" id="IPR023332">
    <property type="entry name" value="Proteasome_alpha-type"/>
</dbReference>
<evidence type="ECO:0000259" key="28">
    <source>
        <dbReference type="PROSITE" id="PS51194"/>
    </source>
</evidence>
<dbReference type="SUPFAM" id="SSF52540">
    <property type="entry name" value="P-loop containing nucleoside triphosphate hydrolases"/>
    <property type="match status" value="1"/>
</dbReference>
<evidence type="ECO:0000256" key="23">
    <source>
        <dbReference type="SAM" id="Coils"/>
    </source>
</evidence>
<evidence type="ECO:0000256" key="11">
    <source>
        <dbReference type="ARBA" id="ARBA00022806"/>
    </source>
</evidence>
<dbReference type="CDD" id="cd03750">
    <property type="entry name" value="proteasome_alpha_type_2"/>
    <property type="match status" value="1"/>
</dbReference>
<keyword evidence="13" id="KW-0460">Magnesium</keyword>
<dbReference type="Proteomes" id="UP000830671">
    <property type="component" value="Chromosome 1"/>
</dbReference>
<dbReference type="InterPro" id="IPR038248">
    <property type="entry name" value="Dicer_dimer_sf"/>
</dbReference>
<keyword evidence="16" id="KW-0051">Antiviral defense</keyword>
<comment type="cofactor">
    <cofactor evidence="1">
        <name>Mn(2+)</name>
        <dbReference type="ChEBI" id="CHEBI:29035"/>
    </cofactor>
</comment>
<keyword evidence="15 22" id="KW-0647">Proteasome</keyword>
<evidence type="ECO:0000259" key="25">
    <source>
        <dbReference type="PROSITE" id="PS50137"/>
    </source>
</evidence>
<dbReference type="PROSITE" id="PS51192">
    <property type="entry name" value="HELICASE_ATP_BIND_1"/>
    <property type="match status" value="1"/>
</dbReference>
<dbReference type="GO" id="GO:0004525">
    <property type="term" value="F:ribonuclease III activity"/>
    <property type="evidence" value="ECO:0007669"/>
    <property type="project" value="InterPro"/>
</dbReference>
<evidence type="ECO:0000256" key="20">
    <source>
        <dbReference type="ARBA" id="ARBA00026071"/>
    </source>
</evidence>
<dbReference type="GO" id="GO:0004386">
    <property type="term" value="F:helicase activity"/>
    <property type="evidence" value="ECO:0007669"/>
    <property type="project" value="UniProtKB-KW"/>
</dbReference>
<dbReference type="SMART" id="SM00490">
    <property type="entry name" value="HELICc"/>
    <property type="match status" value="1"/>
</dbReference>
<evidence type="ECO:0000313" key="31">
    <source>
        <dbReference type="Proteomes" id="UP000830671"/>
    </source>
</evidence>
<dbReference type="SUPFAM" id="SSF69065">
    <property type="entry name" value="RNase III domain-like"/>
    <property type="match status" value="2"/>
</dbReference>
<dbReference type="GO" id="GO:0003723">
    <property type="term" value="F:RNA binding"/>
    <property type="evidence" value="ECO:0007669"/>
    <property type="project" value="UniProtKB-UniRule"/>
</dbReference>
<dbReference type="GO" id="GO:0005737">
    <property type="term" value="C:cytoplasm"/>
    <property type="evidence" value="ECO:0007669"/>
    <property type="project" value="UniProtKB-SubCell"/>
</dbReference>
<evidence type="ECO:0000256" key="1">
    <source>
        <dbReference type="ARBA" id="ARBA00001936"/>
    </source>
</evidence>
<keyword evidence="23" id="KW-0175">Coiled coil</keyword>
<dbReference type="InterPro" id="IPR001353">
    <property type="entry name" value="Proteasome_sua/b"/>
</dbReference>
<dbReference type="GO" id="GO:0046872">
    <property type="term" value="F:metal ion binding"/>
    <property type="evidence" value="ECO:0007669"/>
    <property type="project" value="UniProtKB-KW"/>
</dbReference>
<dbReference type="InterPro" id="IPR029055">
    <property type="entry name" value="Ntn_hydrolases_N"/>
</dbReference>
<keyword evidence="18" id="KW-0539">Nucleus</keyword>
<dbReference type="PROSITE" id="PS51194">
    <property type="entry name" value="HELICASE_CTER"/>
    <property type="match status" value="1"/>
</dbReference>
<dbReference type="GO" id="GO:0030422">
    <property type="term" value="P:siRNA processing"/>
    <property type="evidence" value="ECO:0007669"/>
    <property type="project" value="TreeGrafter"/>
</dbReference>
<keyword evidence="17" id="KW-0464">Manganese</keyword>
<dbReference type="InterPro" id="IPR036389">
    <property type="entry name" value="RNase_III_sf"/>
</dbReference>
<reference evidence="30" key="1">
    <citation type="journal article" date="2021" name="Mol. Plant Microbe Interact.">
        <title>Complete Genome Sequence of the Plant-Pathogenic Fungus Colletotrichum lupini.</title>
        <authorList>
            <person name="Baroncelli R."/>
            <person name="Pensec F."/>
            <person name="Da Lio D."/>
            <person name="Boufleur T."/>
            <person name="Vicente I."/>
            <person name="Sarrocco S."/>
            <person name="Picot A."/>
            <person name="Baraldi E."/>
            <person name="Sukno S."/>
            <person name="Thon M."/>
            <person name="Le Floch G."/>
        </authorList>
    </citation>
    <scope>NUCLEOTIDE SEQUENCE</scope>
    <source>
        <strain evidence="30">IMI 504893</strain>
    </source>
</reference>
<dbReference type="PROSITE" id="PS00388">
    <property type="entry name" value="PROTEASOME_ALPHA_1"/>
    <property type="match status" value="1"/>
</dbReference>
<feature type="domain" description="Dicer dsRNA-binding fold" evidence="29">
    <location>
        <begin position="1350"/>
        <end position="1447"/>
    </location>
</feature>
<evidence type="ECO:0000256" key="21">
    <source>
        <dbReference type="PROSITE-ProRule" id="PRU00657"/>
    </source>
</evidence>
<dbReference type="SMART" id="SM00535">
    <property type="entry name" value="RIBOc"/>
    <property type="match status" value="2"/>
</dbReference>
<dbReference type="Pfam" id="PF10584">
    <property type="entry name" value="Proteasome_A_N"/>
    <property type="match status" value="1"/>
</dbReference>
<keyword evidence="11" id="KW-0347">Helicase</keyword>
<dbReference type="PROSITE" id="PS50142">
    <property type="entry name" value="RNASE_3_2"/>
    <property type="match status" value="2"/>
</dbReference>
<gene>
    <name evidence="30" type="ORF">CLUP02_01116</name>
</gene>
<dbReference type="KEGG" id="clup:CLUP02_01116"/>
<keyword evidence="31" id="KW-1185">Reference proteome</keyword>
<evidence type="ECO:0000259" key="27">
    <source>
        <dbReference type="PROSITE" id="PS51192"/>
    </source>
</evidence>
<dbReference type="InterPro" id="IPR001650">
    <property type="entry name" value="Helicase_C-like"/>
</dbReference>
<evidence type="ECO:0000256" key="17">
    <source>
        <dbReference type="ARBA" id="ARBA00023211"/>
    </source>
</evidence>
<evidence type="ECO:0000256" key="4">
    <source>
        <dbReference type="ARBA" id="ARBA00004496"/>
    </source>
</evidence>
<dbReference type="FunFam" id="1.10.1520.10:FF:000032">
    <property type="entry name" value="Dicer-like protein 2"/>
    <property type="match status" value="1"/>
</dbReference>
<comment type="similarity">
    <text evidence="22">Belongs to the peptidase T1A family.</text>
</comment>
<comment type="similarity">
    <text evidence="21">Belongs to the helicase family. Dicer subfamily.</text>
</comment>
<organism evidence="30 31">
    <name type="scientific">Colletotrichum lupini</name>
    <dbReference type="NCBI Taxonomy" id="145971"/>
    <lineage>
        <taxon>Eukaryota</taxon>
        <taxon>Fungi</taxon>
        <taxon>Dikarya</taxon>
        <taxon>Ascomycota</taxon>
        <taxon>Pezizomycotina</taxon>
        <taxon>Sordariomycetes</taxon>
        <taxon>Hypocreomycetidae</taxon>
        <taxon>Glomerellales</taxon>
        <taxon>Glomerellaceae</taxon>
        <taxon>Colletotrichum</taxon>
        <taxon>Colletotrichum acutatum species complex</taxon>
    </lineage>
</organism>
<evidence type="ECO:0000256" key="12">
    <source>
        <dbReference type="ARBA" id="ARBA00022840"/>
    </source>
</evidence>
<keyword evidence="12" id="KW-0067">ATP-binding</keyword>
<dbReference type="PROSITE" id="PS51327">
    <property type="entry name" value="DICER_DSRBF"/>
    <property type="match status" value="1"/>
</dbReference>
<comment type="subunit">
    <text evidence="20">The 26S proteasome consists of a 20S proteasome core and two 19S regulatory subunits. The 20S proteasome core is composed of 28 subunits that are arranged in four stacked rings, resulting in a barrel-shaped structure. The two end rings are each formed by seven alpha subunits, and the two central rings are each formed by seven beta subunits. The catalytic chamber with the active sites is on the inside of the barrel.</text>
</comment>
<keyword evidence="5" id="KW-0963">Cytoplasm</keyword>
<dbReference type="GO" id="GO:0051607">
    <property type="term" value="P:defense response to virus"/>
    <property type="evidence" value="ECO:0007669"/>
    <property type="project" value="UniProtKB-KW"/>
</dbReference>
<keyword evidence="6" id="KW-0930">Antiviral protein</keyword>
<accession>A0A9Q8W9L8</accession>
<evidence type="ECO:0000256" key="8">
    <source>
        <dbReference type="ARBA" id="ARBA00022737"/>
    </source>
</evidence>
<evidence type="ECO:0000259" key="26">
    <source>
        <dbReference type="PROSITE" id="PS50142"/>
    </source>
</evidence>
<evidence type="ECO:0000256" key="18">
    <source>
        <dbReference type="ARBA" id="ARBA00023242"/>
    </source>
</evidence>
<evidence type="ECO:0000256" key="2">
    <source>
        <dbReference type="ARBA" id="ARBA00001946"/>
    </source>
</evidence>
<protein>
    <submittedName>
        <fullName evidence="30">RNase3 domain-containing protein</fullName>
    </submittedName>
</protein>
<keyword evidence="8" id="KW-0677">Repeat</keyword>
<name>A0A9Q8W9L8_9PEZI</name>
<dbReference type="InterPro" id="IPR000426">
    <property type="entry name" value="Proteasome_asu_N"/>
</dbReference>
<dbReference type="PROSITE" id="PS50137">
    <property type="entry name" value="DS_RBD"/>
    <property type="match status" value="1"/>
</dbReference>
<dbReference type="CDD" id="cd18034">
    <property type="entry name" value="DEXHc_dicer"/>
    <property type="match status" value="1"/>
</dbReference>
<evidence type="ECO:0000256" key="16">
    <source>
        <dbReference type="ARBA" id="ARBA00023118"/>
    </source>
</evidence>
<dbReference type="InterPro" id="IPR005034">
    <property type="entry name" value="Dicer_dimerisation"/>
</dbReference>
<dbReference type="PANTHER" id="PTHR14950:SF37">
    <property type="entry name" value="ENDORIBONUCLEASE DICER"/>
    <property type="match status" value="1"/>
</dbReference>
<dbReference type="RefSeq" id="XP_049136115.1">
    <property type="nucleotide sequence ID" value="XM_049280158.1"/>
</dbReference>
<dbReference type="Pfam" id="PF00271">
    <property type="entry name" value="Helicase_C"/>
    <property type="match status" value="1"/>
</dbReference>
<dbReference type="SUPFAM" id="SSF56235">
    <property type="entry name" value="N-terminal nucleophile aminohydrolases (Ntn hydrolases)"/>
    <property type="match status" value="1"/>
</dbReference>
<feature type="domain" description="RNase III" evidence="26">
    <location>
        <begin position="1884"/>
        <end position="2069"/>
    </location>
</feature>
<comment type="function">
    <text evidence="19">Dicer-like endonuclease involved in cleaving double-stranded RNA in the RNA interference (RNAi) pathway. Produces 21 to 25 bp dsRNAs (siRNAs) which target the selective destruction of homologous RNAs leading to sequence-specific suppression of gene expression, called post-transcriptional gene silencing (PTGS). Part of a broad host defense response against viral infection and transposons.</text>
</comment>
<dbReference type="SMART" id="SM00487">
    <property type="entry name" value="DEXDc"/>
    <property type="match status" value="1"/>
</dbReference>
<evidence type="ECO:0000256" key="13">
    <source>
        <dbReference type="ARBA" id="ARBA00022842"/>
    </source>
</evidence>
<feature type="coiled-coil region" evidence="23">
    <location>
        <begin position="1298"/>
        <end position="1329"/>
    </location>
</feature>
<dbReference type="Gene3D" id="1.10.1520.10">
    <property type="entry name" value="Ribonuclease III domain"/>
    <property type="match status" value="2"/>
</dbReference>
<dbReference type="InterPro" id="IPR014720">
    <property type="entry name" value="dsRBD_dom"/>
</dbReference>
<dbReference type="FunFam" id="3.60.20.10:FF:000048">
    <property type="entry name" value="Proteasome subunit alpha type-2"/>
    <property type="match status" value="1"/>
</dbReference>
<evidence type="ECO:0000256" key="6">
    <source>
        <dbReference type="ARBA" id="ARBA00022721"/>
    </source>
</evidence>
<dbReference type="InterPro" id="IPR027417">
    <property type="entry name" value="P-loop_NTPase"/>
</dbReference>
<feature type="region of interest" description="Disordered" evidence="24">
    <location>
        <begin position="752"/>
        <end position="781"/>
    </location>
</feature>
<feature type="domain" description="RNase III" evidence="26">
    <location>
        <begin position="1712"/>
        <end position="1843"/>
    </location>
</feature>
<dbReference type="PANTHER" id="PTHR14950">
    <property type="entry name" value="DICER-RELATED"/>
    <property type="match status" value="1"/>
</dbReference>
<comment type="cofactor">
    <cofactor evidence="2">
        <name>Mg(2+)</name>
        <dbReference type="ChEBI" id="CHEBI:18420"/>
    </cofactor>
</comment>